<evidence type="ECO:0000256" key="5">
    <source>
        <dbReference type="SAM" id="Coils"/>
    </source>
</evidence>
<comment type="similarity">
    <text evidence="1">Belongs to the peptidase C40 family.</text>
</comment>
<evidence type="ECO:0000256" key="3">
    <source>
        <dbReference type="ARBA" id="ARBA00022801"/>
    </source>
</evidence>
<dbReference type="SUPFAM" id="SSF54001">
    <property type="entry name" value="Cysteine proteinases"/>
    <property type="match status" value="1"/>
</dbReference>
<dbReference type="Pfam" id="PF00877">
    <property type="entry name" value="NLPC_P60"/>
    <property type="match status" value="1"/>
</dbReference>
<dbReference type="InterPro" id="IPR051794">
    <property type="entry name" value="PG_Endopeptidase_C40"/>
</dbReference>
<feature type="chain" id="PRO_5045444924" evidence="7">
    <location>
        <begin position="27"/>
        <end position="371"/>
    </location>
</feature>
<dbReference type="PANTHER" id="PTHR47359:SF3">
    <property type="entry name" value="NLP_P60 DOMAIN-CONTAINING PROTEIN-RELATED"/>
    <property type="match status" value="1"/>
</dbReference>
<evidence type="ECO:0000313" key="10">
    <source>
        <dbReference type="Proteomes" id="UP001198151"/>
    </source>
</evidence>
<dbReference type="RefSeq" id="WP_227708094.1">
    <property type="nucleotide sequence ID" value="NZ_JAJEQX010000019.1"/>
</dbReference>
<feature type="domain" description="NlpC/P60" evidence="8">
    <location>
        <begin position="266"/>
        <end position="371"/>
    </location>
</feature>
<dbReference type="InterPro" id="IPR038765">
    <property type="entry name" value="Papain-like_cys_pep_sf"/>
</dbReference>
<evidence type="ECO:0000259" key="8">
    <source>
        <dbReference type="PROSITE" id="PS51935"/>
    </source>
</evidence>
<organism evidence="9 10">
    <name type="scientific">Ruminococcus turbiniformis</name>
    <dbReference type="NCBI Taxonomy" id="2881258"/>
    <lineage>
        <taxon>Bacteria</taxon>
        <taxon>Bacillati</taxon>
        <taxon>Bacillota</taxon>
        <taxon>Clostridia</taxon>
        <taxon>Eubacteriales</taxon>
        <taxon>Oscillospiraceae</taxon>
        <taxon>Ruminococcus</taxon>
    </lineage>
</organism>
<proteinExistence type="inferred from homology"/>
<reference evidence="9 10" key="1">
    <citation type="submission" date="2021-10" db="EMBL/GenBank/DDBJ databases">
        <title>Anaerobic single-cell dispensing facilitates the cultivation of human gut bacteria.</title>
        <authorList>
            <person name="Afrizal A."/>
        </authorList>
    </citation>
    <scope>NUCLEOTIDE SEQUENCE [LARGE SCALE GENOMIC DNA]</scope>
    <source>
        <strain evidence="9 10">CLA-AA-H200</strain>
    </source>
</reference>
<dbReference type="PANTHER" id="PTHR47359">
    <property type="entry name" value="PEPTIDOGLYCAN DL-ENDOPEPTIDASE CWLO"/>
    <property type="match status" value="1"/>
</dbReference>
<gene>
    <name evidence="9" type="ORF">LKD70_11070</name>
</gene>
<name>A0ABS8G073_9FIRM</name>
<dbReference type="EMBL" id="JAJEQX010000019">
    <property type="protein sequence ID" value="MCC2254953.1"/>
    <property type="molecule type" value="Genomic_DNA"/>
</dbReference>
<feature type="region of interest" description="Disordered" evidence="6">
    <location>
        <begin position="203"/>
        <end position="263"/>
    </location>
</feature>
<accession>A0ABS8G073</accession>
<keyword evidence="3" id="KW-0378">Hydrolase</keyword>
<feature type="coiled-coil region" evidence="5">
    <location>
        <begin position="32"/>
        <end position="98"/>
    </location>
</feature>
<evidence type="ECO:0000313" key="9">
    <source>
        <dbReference type="EMBL" id="MCC2254953.1"/>
    </source>
</evidence>
<comment type="caution">
    <text evidence="9">The sequence shown here is derived from an EMBL/GenBank/DDBJ whole genome shotgun (WGS) entry which is preliminary data.</text>
</comment>
<keyword evidence="2" id="KW-0645">Protease</keyword>
<evidence type="ECO:0000256" key="2">
    <source>
        <dbReference type="ARBA" id="ARBA00022670"/>
    </source>
</evidence>
<feature type="compositionally biased region" description="Low complexity" evidence="6">
    <location>
        <begin position="249"/>
        <end position="263"/>
    </location>
</feature>
<keyword evidence="7" id="KW-0732">Signal</keyword>
<keyword evidence="4" id="KW-0788">Thiol protease</keyword>
<dbReference type="Gene3D" id="6.10.250.3150">
    <property type="match status" value="1"/>
</dbReference>
<keyword evidence="10" id="KW-1185">Reference proteome</keyword>
<dbReference type="PROSITE" id="PS51257">
    <property type="entry name" value="PROKAR_LIPOPROTEIN"/>
    <property type="match status" value="1"/>
</dbReference>
<dbReference type="Proteomes" id="UP001198151">
    <property type="component" value="Unassembled WGS sequence"/>
</dbReference>
<protein>
    <submittedName>
        <fullName evidence="9">NlpC/P60 family protein</fullName>
    </submittedName>
</protein>
<dbReference type="PROSITE" id="PS51935">
    <property type="entry name" value="NLPC_P60"/>
    <property type="match status" value="1"/>
</dbReference>
<feature type="compositionally biased region" description="Basic and acidic residues" evidence="6">
    <location>
        <begin position="203"/>
        <end position="215"/>
    </location>
</feature>
<evidence type="ECO:0000256" key="6">
    <source>
        <dbReference type="SAM" id="MobiDB-lite"/>
    </source>
</evidence>
<feature type="signal peptide" evidence="7">
    <location>
        <begin position="1"/>
        <end position="26"/>
    </location>
</feature>
<evidence type="ECO:0000256" key="7">
    <source>
        <dbReference type="SAM" id="SignalP"/>
    </source>
</evidence>
<evidence type="ECO:0000256" key="4">
    <source>
        <dbReference type="ARBA" id="ARBA00022807"/>
    </source>
</evidence>
<dbReference type="Gene3D" id="3.90.1720.10">
    <property type="entry name" value="endopeptidase domain like (from Nostoc punctiforme)"/>
    <property type="match status" value="1"/>
</dbReference>
<evidence type="ECO:0000256" key="1">
    <source>
        <dbReference type="ARBA" id="ARBA00007074"/>
    </source>
</evidence>
<keyword evidence="5" id="KW-0175">Coiled coil</keyword>
<dbReference type="InterPro" id="IPR000064">
    <property type="entry name" value="NLP_P60_dom"/>
</dbReference>
<sequence length="371" mass="39877">MKLKKVHSAFIATVLACSLTVTPVFATPAEDQANLEDQKADAQSELSDLQTQLNDLITKANELELQLIDVGEQITQAEADLEAANAKKEEQYEAMKLRIKYMYESGTGTAAVEKVMESGDITSILTQVEYSQQVQEYDRNQLDEYVNTINEIEDLQQTLEEEKSNLESLETQYQEQQTELNNTISSKQDEIANLDEMIQEAARKAQEEAERKAAEEAAAAAAAAAAEEVQSGGETTNNGGTTGGGTTDGGSADNGSSGSSDSGYDAVTGNAIVDRAYSKLGCAYVWGACGPDTFDCSGLVSYCLTGSYTRLGTTYTFMGWPQVSDPQPGDICTSSTHCGIYIGNGQMIHAPQSGDVVKIGPVQSGMIYVRY</sequence>
<feature type="compositionally biased region" description="Low complexity" evidence="6">
    <location>
        <begin position="216"/>
        <end position="239"/>
    </location>
</feature>